<dbReference type="SUPFAM" id="SSF53213">
    <property type="entry name" value="LigB-like"/>
    <property type="match status" value="1"/>
</dbReference>
<name>A0A4U5QTZ6_POPAL</name>
<accession>A0A4U5QTZ6</accession>
<dbReference type="PANTHER" id="PTHR30096:SF0">
    <property type="entry name" value="4,5-DOPA DIOXYGENASE EXTRADIOL-LIKE PROTEIN"/>
    <property type="match status" value="1"/>
</dbReference>
<evidence type="ECO:0000256" key="1">
    <source>
        <dbReference type="ARBA" id="ARBA00023002"/>
    </source>
</evidence>
<dbReference type="AlphaFoldDB" id="A0A4U5QTZ6"/>
<sequence>MKGNKNTLKNKWKATAAAAARGGQTPLQIMVQVHEDVNHYESKAPHPKMAHPWPDHFYPLHVAMGAAGDDAEAELVHRSWTKGTEKTRILEEEEGGVVFFARSLFRLLLFLQVWICKYWESKAEIDF</sequence>
<keyword evidence="1" id="KW-0560">Oxidoreductase</keyword>
<dbReference type="STRING" id="43335.A0A4U5QTZ6"/>
<dbReference type="PANTHER" id="PTHR30096">
    <property type="entry name" value="4,5-DOPA DIOXYGENASE EXTRADIOL-LIKE PROTEIN"/>
    <property type="match status" value="1"/>
</dbReference>
<dbReference type="EMBL" id="RCHU01000120">
    <property type="protein sequence ID" value="TKS13919.1"/>
    <property type="molecule type" value="Genomic_DNA"/>
</dbReference>
<dbReference type="Gene3D" id="3.40.830.10">
    <property type="entry name" value="LigB-like"/>
    <property type="match status" value="1"/>
</dbReference>
<dbReference type="GO" id="GO:0016491">
    <property type="term" value="F:oxidoreductase activity"/>
    <property type="evidence" value="ECO:0007669"/>
    <property type="project" value="UniProtKB-KW"/>
</dbReference>
<reference evidence="2" key="1">
    <citation type="submission" date="2018-10" db="EMBL/GenBank/DDBJ databases">
        <title>Population genomic analysis revealed the cold adaptation of white poplar.</title>
        <authorList>
            <person name="Liu Y.-J."/>
        </authorList>
    </citation>
    <scope>NUCLEOTIDE SEQUENCE [LARGE SCALE GENOMIC DNA]</scope>
    <source>
        <strain evidence="2">PAL-ZL1</strain>
    </source>
</reference>
<gene>
    <name evidence="2" type="ORF">D5086_0000048540</name>
</gene>
<organism evidence="2">
    <name type="scientific">Populus alba</name>
    <name type="common">White poplar</name>
    <dbReference type="NCBI Taxonomy" id="43335"/>
    <lineage>
        <taxon>Eukaryota</taxon>
        <taxon>Viridiplantae</taxon>
        <taxon>Streptophyta</taxon>
        <taxon>Embryophyta</taxon>
        <taxon>Tracheophyta</taxon>
        <taxon>Spermatophyta</taxon>
        <taxon>Magnoliopsida</taxon>
        <taxon>eudicotyledons</taxon>
        <taxon>Gunneridae</taxon>
        <taxon>Pentapetalae</taxon>
        <taxon>rosids</taxon>
        <taxon>fabids</taxon>
        <taxon>Malpighiales</taxon>
        <taxon>Salicaceae</taxon>
        <taxon>Saliceae</taxon>
        <taxon>Populus</taxon>
    </lineage>
</organism>
<comment type="caution">
    <text evidence="2">The sequence shown here is derived from an EMBL/GenBank/DDBJ whole genome shotgun (WGS) entry which is preliminary data.</text>
</comment>
<protein>
    <submittedName>
        <fullName evidence="2">Uncharacterized protein</fullName>
    </submittedName>
</protein>
<evidence type="ECO:0000313" key="2">
    <source>
        <dbReference type="EMBL" id="TKS13919.1"/>
    </source>
</evidence>
<proteinExistence type="predicted"/>